<feature type="region of interest" description="Disordered" evidence="3">
    <location>
        <begin position="87"/>
        <end position="147"/>
    </location>
</feature>
<evidence type="ECO:0000256" key="3">
    <source>
        <dbReference type="SAM" id="MobiDB-lite"/>
    </source>
</evidence>
<dbReference type="EMBL" id="MU006575">
    <property type="protein sequence ID" value="KAF2746808.1"/>
    <property type="molecule type" value="Genomic_DNA"/>
</dbReference>
<feature type="compositionally biased region" description="Basic and acidic residues" evidence="3">
    <location>
        <begin position="401"/>
        <end position="417"/>
    </location>
</feature>
<dbReference type="Gene3D" id="1.25.40.10">
    <property type="entry name" value="Tetratricopeptide repeat domain"/>
    <property type="match status" value="1"/>
</dbReference>
<dbReference type="PANTHER" id="PTHR15081">
    <property type="entry name" value="NUCLEAR AUTOANTIGENIC SPERM PROTEIN NASP -RELATED"/>
    <property type="match status" value="1"/>
</dbReference>
<dbReference type="GO" id="GO:0042393">
    <property type="term" value="F:histone binding"/>
    <property type="evidence" value="ECO:0007669"/>
    <property type="project" value="TreeGrafter"/>
</dbReference>
<feature type="domain" description="Tetratricopeptide SHNi-TPR" evidence="4">
    <location>
        <begin position="184"/>
        <end position="220"/>
    </location>
</feature>
<reference evidence="5" key="1">
    <citation type="journal article" date="2020" name="Stud. Mycol.">
        <title>101 Dothideomycetes genomes: a test case for predicting lifestyles and emergence of pathogens.</title>
        <authorList>
            <person name="Haridas S."/>
            <person name="Albert R."/>
            <person name="Binder M."/>
            <person name="Bloem J."/>
            <person name="Labutti K."/>
            <person name="Salamov A."/>
            <person name="Andreopoulos B."/>
            <person name="Baker S."/>
            <person name="Barry K."/>
            <person name="Bills G."/>
            <person name="Bluhm B."/>
            <person name="Cannon C."/>
            <person name="Castanera R."/>
            <person name="Culley D."/>
            <person name="Daum C."/>
            <person name="Ezra D."/>
            <person name="Gonzalez J."/>
            <person name="Henrissat B."/>
            <person name="Kuo A."/>
            <person name="Liang C."/>
            <person name="Lipzen A."/>
            <person name="Lutzoni F."/>
            <person name="Magnuson J."/>
            <person name="Mondo S."/>
            <person name="Nolan M."/>
            <person name="Ohm R."/>
            <person name="Pangilinan J."/>
            <person name="Park H.-J."/>
            <person name="Ramirez L."/>
            <person name="Alfaro M."/>
            <person name="Sun H."/>
            <person name="Tritt A."/>
            <person name="Yoshinaga Y."/>
            <person name="Zwiers L.-H."/>
            <person name="Turgeon B."/>
            <person name="Goodwin S."/>
            <person name="Spatafora J."/>
            <person name="Crous P."/>
            <person name="Grigoriev I."/>
        </authorList>
    </citation>
    <scope>NUCLEOTIDE SEQUENCE</scope>
    <source>
        <strain evidence="5">CBS 119925</strain>
    </source>
</reference>
<sequence>MAPEAEPTTAQAPPTKERLDELSTAAALQYKLKDYTASADLYAEASEIQAALNGELAPENAELLFLYARALHKVGMAKSDVLGNKVAQEEKQKKEQKQVKAESSKAANGSAKDGVEAKPYFQLTGDENWTDDEDEEEEGGEEEEDDDLQTAFEICEVARVCFEKQLEAITAGNEKERVVKERLADCHALLAEVSLENERFHEAATDARKALALQEELYPLDHGNVSEAHYILSLALELAAIRKQQPENEDGENKDDTEGQEIDYEMRKEAAKHTELAIKSVEGRLLREETALKSPDLSPEDKKSKEAGVKDLREMLEELKTRLADLNEDPKNQAIDFVDPSVFQGIIGGLLGANPADQKKVIEAATQNANDISGLVKTRKKEKVPAPAPAMSADPKGKRKLGVDIDDASKRAKTEEA</sequence>
<dbReference type="OrthoDB" id="5587616at2759"/>
<feature type="region of interest" description="Disordered" evidence="3">
    <location>
        <begin position="373"/>
        <end position="417"/>
    </location>
</feature>
<dbReference type="Proteomes" id="UP000799440">
    <property type="component" value="Unassembled WGS sequence"/>
</dbReference>
<keyword evidence="1" id="KW-0677">Repeat</keyword>
<evidence type="ECO:0000259" key="4">
    <source>
        <dbReference type="Pfam" id="PF10516"/>
    </source>
</evidence>
<dbReference type="SUPFAM" id="SSF48452">
    <property type="entry name" value="TPR-like"/>
    <property type="match status" value="1"/>
</dbReference>
<evidence type="ECO:0000256" key="1">
    <source>
        <dbReference type="ARBA" id="ARBA00022737"/>
    </source>
</evidence>
<keyword evidence="6" id="KW-1185">Reference proteome</keyword>
<name>A0A6A6V875_9PLEO</name>
<dbReference type="InterPro" id="IPR011990">
    <property type="entry name" value="TPR-like_helical_dom_sf"/>
</dbReference>
<evidence type="ECO:0000313" key="6">
    <source>
        <dbReference type="Proteomes" id="UP000799440"/>
    </source>
</evidence>
<feature type="compositionally biased region" description="Basic and acidic residues" evidence="3">
    <location>
        <begin position="299"/>
        <end position="309"/>
    </location>
</feature>
<dbReference type="AlphaFoldDB" id="A0A6A6V875"/>
<dbReference type="PANTHER" id="PTHR15081:SF1">
    <property type="entry name" value="NUCLEAR AUTOANTIGENIC SPERM PROTEIN"/>
    <property type="match status" value="1"/>
</dbReference>
<dbReference type="GO" id="GO:0006335">
    <property type="term" value="P:DNA replication-dependent chromatin assembly"/>
    <property type="evidence" value="ECO:0007669"/>
    <property type="project" value="TreeGrafter"/>
</dbReference>
<proteinExistence type="predicted"/>
<dbReference type="InterPro" id="IPR019544">
    <property type="entry name" value="Tetratricopeptide_SHNi-TPR_dom"/>
</dbReference>
<feature type="compositionally biased region" description="Acidic residues" evidence="3">
    <location>
        <begin position="128"/>
        <end position="147"/>
    </location>
</feature>
<dbReference type="Pfam" id="PF10516">
    <property type="entry name" value="SHNi-TPR"/>
    <property type="match status" value="1"/>
</dbReference>
<evidence type="ECO:0000256" key="2">
    <source>
        <dbReference type="ARBA" id="ARBA00022803"/>
    </source>
</evidence>
<protein>
    <recommendedName>
        <fullName evidence="4">Tetratricopeptide SHNi-TPR domain-containing protein</fullName>
    </recommendedName>
</protein>
<dbReference type="GO" id="GO:0005654">
    <property type="term" value="C:nucleoplasm"/>
    <property type="evidence" value="ECO:0007669"/>
    <property type="project" value="TreeGrafter"/>
</dbReference>
<feature type="compositionally biased region" description="Basic and acidic residues" evidence="3">
    <location>
        <begin position="87"/>
        <end position="103"/>
    </location>
</feature>
<dbReference type="InterPro" id="IPR051730">
    <property type="entry name" value="NASP-like"/>
</dbReference>
<accession>A0A6A6V875</accession>
<evidence type="ECO:0000313" key="5">
    <source>
        <dbReference type="EMBL" id="KAF2746808.1"/>
    </source>
</evidence>
<dbReference type="GO" id="GO:0034080">
    <property type="term" value="P:CENP-A containing chromatin assembly"/>
    <property type="evidence" value="ECO:0007669"/>
    <property type="project" value="TreeGrafter"/>
</dbReference>
<gene>
    <name evidence="5" type="ORF">M011DRAFT_486851</name>
</gene>
<feature type="region of interest" description="Disordered" evidence="3">
    <location>
        <begin position="290"/>
        <end position="309"/>
    </location>
</feature>
<keyword evidence="2" id="KW-0802">TPR repeat</keyword>
<organism evidence="5 6">
    <name type="scientific">Sporormia fimetaria CBS 119925</name>
    <dbReference type="NCBI Taxonomy" id="1340428"/>
    <lineage>
        <taxon>Eukaryota</taxon>
        <taxon>Fungi</taxon>
        <taxon>Dikarya</taxon>
        <taxon>Ascomycota</taxon>
        <taxon>Pezizomycotina</taxon>
        <taxon>Dothideomycetes</taxon>
        <taxon>Pleosporomycetidae</taxon>
        <taxon>Pleosporales</taxon>
        <taxon>Sporormiaceae</taxon>
        <taxon>Sporormia</taxon>
    </lineage>
</organism>